<name>A0A8H5F9Y3_9AGAR</name>
<protein>
    <submittedName>
        <fullName evidence="1">Uncharacterized protein</fullName>
    </submittedName>
</protein>
<organism evidence="1 2">
    <name type="scientific">Tetrapyrgos nigripes</name>
    <dbReference type="NCBI Taxonomy" id="182062"/>
    <lineage>
        <taxon>Eukaryota</taxon>
        <taxon>Fungi</taxon>
        <taxon>Dikarya</taxon>
        <taxon>Basidiomycota</taxon>
        <taxon>Agaricomycotina</taxon>
        <taxon>Agaricomycetes</taxon>
        <taxon>Agaricomycetidae</taxon>
        <taxon>Agaricales</taxon>
        <taxon>Marasmiineae</taxon>
        <taxon>Marasmiaceae</taxon>
        <taxon>Tetrapyrgos</taxon>
    </lineage>
</organism>
<keyword evidence="2" id="KW-1185">Reference proteome</keyword>
<dbReference type="AlphaFoldDB" id="A0A8H5F9Y3"/>
<dbReference type="InterPro" id="IPR041078">
    <property type="entry name" value="Plavaka"/>
</dbReference>
<dbReference type="Proteomes" id="UP000559256">
    <property type="component" value="Unassembled WGS sequence"/>
</dbReference>
<dbReference type="Pfam" id="PF18759">
    <property type="entry name" value="Plavaka"/>
    <property type="match status" value="1"/>
</dbReference>
<dbReference type="OrthoDB" id="2418900at2759"/>
<accession>A0A8H5F9Y3</accession>
<proteinExistence type="predicted"/>
<reference evidence="1 2" key="1">
    <citation type="journal article" date="2020" name="ISME J.">
        <title>Uncovering the hidden diversity of litter-decomposition mechanisms in mushroom-forming fungi.</title>
        <authorList>
            <person name="Floudas D."/>
            <person name="Bentzer J."/>
            <person name="Ahren D."/>
            <person name="Johansson T."/>
            <person name="Persson P."/>
            <person name="Tunlid A."/>
        </authorList>
    </citation>
    <scope>NUCLEOTIDE SEQUENCE [LARGE SCALE GENOMIC DNA]</scope>
    <source>
        <strain evidence="1 2">CBS 291.85</strain>
    </source>
</reference>
<sequence>MSTPRLLVPYTSTNHFQTNEVAGFKTDAVIPMDIDMLTDLPTNAPENDIDAEPPSTRIAWVEDLVEEEQHAGYSRSFSNAGGVYPGQHRTTFEKIRDDQILKGYEILGPFRDDDEWQFAKWIIKNVGHNAADELLRMPMISSCAKPSFHNKKEFLEAIDGLPGGVSWNLEEVTMTGSRIDNDGQPLTETLELWYRDPMECIAELMGNPMFCNVMKYAPEKLFLDLGQEIEVVNEMWTGSWWWDRQSEVPDGATISPIILSSDKTQLSQFRGDKSAWPVYLTIGNISKEVRREPSSYATVLLGYLPIGKFNCYADSERQFARYRLFHHCMGIIIQSIADAEMDGVPMTCADGLQQHVYPIIAAYVADYPEQCLVGCCMESRCPICTVDATERGSSSSYDWRTATGILQMINTRSTNIQAGKADSTEFQTRWKALGVRYIPQPFWSKLHRSDILHGFTPDLLHQLHKGVFKDHLVSWCMVVLGDSEIDARFSSMPEHPGLRRFKEGISKVKQWTGHEHKAMEKVFVGLMADAVADARVLRSVKAVVDFIFFSSLHTHTNKTLNALQNALQSFHNNKHVFIDLEARNPAHFNIPKIHAMQHYVDLIRMFGSADGFNTESPERLHIDYAKDAYRASNKKDYTIQMTRWLSRQEAVDRFSMYLRFCRDGSYRPSDSYGDGTDGERNDEEIDDLGAQPMDTHNVTQIIQSVAEPGHAVGRVRYPSSPPKALRQTPAEKLMVTQNASRFLHALQTFLQKHSCPIVPTALDRYDLYKQVSVRLPTIPYASKNDLVNIIRSAPPVPARGRRPAQPAHLDFALVRTGEVNPVTDRTVLQGTCYFVI</sequence>
<gene>
    <name evidence="1" type="ORF">D9758_016819</name>
</gene>
<dbReference type="EMBL" id="JAACJM010000353">
    <property type="protein sequence ID" value="KAF5328932.1"/>
    <property type="molecule type" value="Genomic_DNA"/>
</dbReference>
<evidence type="ECO:0000313" key="1">
    <source>
        <dbReference type="EMBL" id="KAF5328932.1"/>
    </source>
</evidence>
<evidence type="ECO:0000313" key="2">
    <source>
        <dbReference type="Proteomes" id="UP000559256"/>
    </source>
</evidence>
<comment type="caution">
    <text evidence="1">The sequence shown here is derived from an EMBL/GenBank/DDBJ whole genome shotgun (WGS) entry which is preliminary data.</text>
</comment>